<dbReference type="PROSITE" id="PS50963">
    <property type="entry name" value="LINK_2"/>
    <property type="match status" value="4"/>
</dbReference>
<dbReference type="SUPFAM" id="SSF48726">
    <property type="entry name" value="Immunoglobulin"/>
    <property type="match status" value="1"/>
</dbReference>
<evidence type="ECO:0000256" key="3">
    <source>
        <dbReference type="ARBA" id="ARBA00022525"/>
    </source>
</evidence>
<dbReference type="Gene3D" id="2.10.70.10">
    <property type="entry name" value="Complement Module, domain 1"/>
    <property type="match status" value="1"/>
</dbReference>
<dbReference type="InterPro" id="IPR001304">
    <property type="entry name" value="C-type_lectin-like"/>
</dbReference>
<dbReference type="CDD" id="cd03520">
    <property type="entry name" value="Link_domain_CSPGs_modules_2_4"/>
    <property type="match status" value="2"/>
</dbReference>
<dbReference type="InterPro" id="IPR036179">
    <property type="entry name" value="Ig-like_dom_sf"/>
</dbReference>
<evidence type="ECO:0000256" key="10">
    <source>
        <dbReference type="ARBA" id="ARBA00023180"/>
    </source>
</evidence>
<proteinExistence type="inferred from homology"/>
<dbReference type="SUPFAM" id="SSF56436">
    <property type="entry name" value="C-type lectin-like"/>
    <property type="match status" value="5"/>
</dbReference>
<feature type="compositionally biased region" description="Polar residues" evidence="16">
    <location>
        <begin position="776"/>
        <end position="791"/>
    </location>
</feature>
<feature type="domain" description="Link" evidence="20">
    <location>
        <begin position="231"/>
        <end position="328"/>
    </location>
</feature>
<dbReference type="GO" id="GO:0045202">
    <property type="term" value="C:synapse"/>
    <property type="evidence" value="ECO:0007669"/>
    <property type="project" value="TreeGrafter"/>
</dbReference>
<evidence type="ECO:0000256" key="9">
    <source>
        <dbReference type="ARBA" id="ARBA00023157"/>
    </source>
</evidence>
<dbReference type="InterPro" id="IPR050691">
    <property type="entry name" value="Hyaluronan_bind_Proteoglycan"/>
</dbReference>
<dbReference type="InterPro" id="IPR000538">
    <property type="entry name" value="Link_dom"/>
</dbReference>
<keyword evidence="8" id="KW-0654">Proteoglycan</keyword>
<dbReference type="InterPro" id="IPR035976">
    <property type="entry name" value="Sushi/SCR/CCP_sf"/>
</dbReference>
<dbReference type="GO" id="GO:0002052">
    <property type="term" value="P:positive regulation of neuroblast proliferation"/>
    <property type="evidence" value="ECO:0007669"/>
    <property type="project" value="TreeGrafter"/>
</dbReference>
<dbReference type="PROSITE" id="PS50923">
    <property type="entry name" value="SUSHI"/>
    <property type="match status" value="1"/>
</dbReference>
<evidence type="ECO:0000259" key="20">
    <source>
        <dbReference type="PROSITE" id="PS50963"/>
    </source>
</evidence>
<dbReference type="GO" id="GO:0046872">
    <property type="term" value="F:metal ion binding"/>
    <property type="evidence" value="ECO:0007669"/>
    <property type="project" value="UniProtKB-KW"/>
</dbReference>
<dbReference type="CDD" id="cd03517">
    <property type="entry name" value="Link_domain_CSPGs_modules_1_3"/>
    <property type="match status" value="2"/>
</dbReference>
<dbReference type="PROSITE" id="PS50835">
    <property type="entry name" value="IG_LIKE"/>
    <property type="match status" value="1"/>
</dbReference>
<dbReference type="InterPro" id="IPR016187">
    <property type="entry name" value="CTDL_fold"/>
</dbReference>
<dbReference type="OrthoDB" id="418245at2759"/>
<keyword evidence="11" id="KW-0393">Immunoglobulin domain</keyword>
<feature type="domain" description="Sushi" evidence="19">
    <location>
        <begin position="1015"/>
        <end position="1075"/>
    </location>
</feature>
<feature type="domain" description="C-type lectin" evidence="17">
    <location>
        <begin position="935"/>
        <end position="1011"/>
    </location>
</feature>
<keyword evidence="5" id="KW-0479">Metal-binding</keyword>
<evidence type="ECO:0000256" key="16">
    <source>
        <dbReference type="SAM" id="MobiDB-lite"/>
    </source>
</evidence>
<comment type="caution">
    <text evidence="21">The sequence shown here is derived from an EMBL/GenBank/DDBJ whole genome shotgun (WGS) entry which is preliminary data.</text>
</comment>
<dbReference type="FunFam" id="3.10.100.10:FF:000011">
    <property type="entry name" value="Aggrecan core protein"/>
    <property type="match status" value="1"/>
</dbReference>
<comment type="subcellular location">
    <subcellularLocation>
        <location evidence="1">Secreted</location>
        <location evidence="1">Extracellular space</location>
        <location evidence="1">Extracellular matrix</location>
    </subcellularLocation>
</comment>
<dbReference type="PROSITE" id="PS50041">
    <property type="entry name" value="C_TYPE_LECTIN_2"/>
    <property type="match status" value="1"/>
</dbReference>
<evidence type="ECO:0000256" key="7">
    <source>
        <dbReference type="ARBA" id="ARBA00022737"/>
    </source>
</evidence>
<dbReference type="Pfam" id="PF00193">
    <property type="entry name" value="Xlink"/>
    <property type="match status" value="4"/>
</dbReference>
<dbReference type="GO" id="GO:0005540">
    <property type="term" value="F:hyaluronic acid binding"/>
    <property type="evidence" value="ECO:0007669"/>
    <property type="project" value="InterPro"/>
</dbReference>
<dbReference type="PRINTS" id="PR01265">
    <property type="entry name" value="LINKMODULE"/>
</dbReference>
<reference evidence="21" key="2">
    <citation type="submission" date="2004-02" db="EMBL/GenBank/DDBJ databases">
        <authorList>
            <consortium name="Genoscope"/>
            <consortium name="Whitehead Institute Centre for Genome Research"/>
        </authorList>
    </citation>
    <scope>NUCLEOTIDE SEQUENCE</scope>
</reference>
<keyword evidence="3" id="KW-0964">Secreted</keyword>
<keyword evidence="7" id="KW-0677">Repeat</keyword>
<feature type="disulfide bond" evidence="14">
    <location>
        <begin position="1046"/>
        <end position="1073"/>
    </location>
</feature>
<evidence type="ECO:0000259" key="17">
    <source>
        <dbReference type="PROSITE" id="PS50041"/>
    </source>
</evidence>
<dbReference type="PROSITE" id="PS01241">
    <property type="entry name" value="LINK_1"/>
    <property type="match status" value="4"/>
</dbReference>
<keyword evidence="14" id="KW-0768">Sushi</keyword>
<feature type="domain" description="Link" evidence="20">
    <location>
        <begin position="431"/>
        <end position="526"/>
    </location>
</feature>
<gene>
    <name evidence="21" type="ORF">GSTENG00019684001</name>
</gene>
<evidence type="ECO:0000256" key="13">
    <source>
        <dbReference type="ARBA" id="ARBA00042947"/>
    </source>
</evidence>
<feature type="disulfide bond" evidence="15">
    <location>
        <begin position="177"/>
        <end position="198"/>
    </location>
</feature>
<dbReference type="AlphaFoldDB" id="Q4SE77"/>
<feature type="disulfide bond" evidence="15">
    <location>
        <begin position="477"/>
        <end position="498"/>
    </location>
</feature>
<evidence type="ECO:0000256" key="1">
    <source>
        <dbReference type="ARBA" id="ARBA00004498"/>
    </source>
</evidence>
<evidence type="ECO:0000256" key="8">
    <source>
        <dbReference type="ARBA" id="ARBA00022974"/>
    </source>
</evidence>
<evidence type="ECO:0000256" key="6">
    <source>
        <dbReference type="ARBA" id="ARBA00022729"/>
    </source>
</evidence>
<evidence type="ECO:0000259" key="19">
    <source>
        <dbReference type="PROSITE" id="PS50923"/>
    </source>
</evidence>
<dbReference type="InterPro" id="IPR003599">
    <property type="entry name" value="Ig_sub"/>
</dbReference>
<feature type="domain" description="Ig-like" evidence="18">
    <location>
        <begin position="22"/>
        <end position="127"/>
    </location>
</feature>
<feature type="compositionally biased region" description="Low complexity" evidence="16">
    <location>
        <begin position="698"/>
        <end position="708"/>
    </location>
</feature>
<dbReference type="PANTHER" id="PTHR22804">
    <property type="entry name" value="AGGRECAN/VERSICAN PROTEOGLYCAN"/>
    <property type="match status" value="1"/>
</dbReference>
<sequence length="1091" mass="116750">SDLDGSLRVSIPLERPLHPVLGSKVLVPCYFQDNIAKDPGAPTVAPLSHHIKWTFITKEKISRILVASEGKVHVETEYLDRVTMINYPLVSSDASIEITELRSKDSGTYRCEVIHGIEDNYDSVTIQVQGIVFHYRAITSRYTLTFEEAKAACVQNSATIATPAQLQAAYDDGYHQCDAGWLSDQTVRYPIHQPREPCYGDKENFPGVRTYGVRDVNETYDVYCFAEKMSGRVFYSTSVEKFSFYEAKDQCAKLGARLATTGELYLAWKAGMDVCNAGWLGDRSVRYPINIARPQCGGGLLGVRTVYLFPNQTGYPYPDSRYDAICLQGKPLVGVSERTNLEDEGAVPTRTTPFPDILHQTTGPGVFAGPMPPEGVEFVGGDVVTLPPHTMETHVVPEPGFDLTDALTAPPDSLCCFHFISLSLPSLSSGVLFHYRPITGRYTLTFVEAQQACQDIGAVIASPTQLQAAFEKGFHQCDAGWLSDQTVRYPIVSPRANCAGNLLHLPGVRSYGLRPADEQYDVFCYIERLQGQVFFTSDYDSFSYDEAVLHCRKLNATLATTAQIYAAWSQGLDECRPGWLLDRSVRYPISTPRPHCGGGQVGVHTIYAFPNQTGFPDEHSRYDAYCFQVGPILPPVLVKESGSGSGLEHSASCNTAKESSTSSTSGEVSGSAKEPSGDHSGSGEPQEAEGGSAVMFTSGDLGSASASGSGSGSGEGVGFDRQHSGGSASGSGFISGSGEMSGSGVDLVVNMVDGTMVEVSKPEKFPEQKGQGGLETSGTFWETSTSRSGIMSGSEDVSGVMSGSGLMSGSGVMSGSELMSGSGLLSGSGLMSGSELMSGSGLLSGSGLMSGSELMSGSGLLSGSGVSSGLGSGESSGISLVDHVAVHLTPGLPDEREVSGYIESISCSGFLSGDSGSGSGSGDRLPVVQGCPEGWLEFKASCYLHVAETDTWSEAERRCQELNAHLNFENWSANQPDDYLGSGEDCVVTMSHEDGRWNDVPCNYHLPFTCKTGPVTCGAPAEVEHGRPMGGGQQRYTVNSRVRYQCEEGFVQRHLPVIRCMSDGQWEEPRVKCTQGTFPFSHRPCPLPGSS</sequence>
<dbReference type="InterPro" id="IPR000436">
    <property type="entry name" value="Sushi_SCR_CCP_dom"/>
</dbReference>
<keyword evidence="10" id="KW-0325">Glycoprotein</keyword>
<dbReference type="GO" id="GO:0005615">
    <property type="term" value="C:extracellular space"/>
    <property type="evidence" value="ECO:0007669"/>
    <property type="project" value="TreeGrafter"/>
</dbReference>
<dbReference type="CDD" id="cd00033">
    <property type="entry name" value="CCP"/>
    <property type="match status" value="1"/>
</dbReference>
<feature type="disulfide bond" evidence="14">
    <location>
        <begin position="1017"/>
        <end position="1060"/>
    </location>
</feature>
<feature type="disulfide bond" evidence="15">
    <location>
        <begin position="275"/>
        <end position="296"/>
    </location>
</feature>
<dbReference type="PROSITE" id="PS00615">
    <property type="entry name" value="C_TYPE_LECTIN_1"/>
    <property type="match status" value="1"/>
</dbReference>
<evidence type="ECO:0000256" key="11">
    <source>
        <dbReference type="ARBA" id="ARBA00023319"/>
    </source>
</evidence>
<dbReference type="CDD" id="cd05900">
    <property type="entry name" value="Ig_Aggrecan"/>
    <property type="match status" value="1"/>
</dbReference>
<evidence type="ECO:0000256" key="15">
    <source>
        <dbReference type="PROSITE-ProRule" id="PRU00323"/>
    </source>
</evidence>
<dbReference type="SMART" id="SM00409">
    <property type="entry name" value="IG"/>
    <property type="match status" value="1"/>
</dbReference>
<dbReference type="SMART" id="SM00445">
    <property type="entry name" value="LINK"/>
    <property type="match status" value="4"/>
</dbReference>
<feature type="non-terminal residue" evidence="21">
    <location>
        <position position="1091"/>
    </location>
</feature>
<organism evidence="21">
    <name type="scientific">Tetraodon nigroviridis</name>
    <name type="common">Spotted green pufferfish</name>
    <name type="synonym">Chelonodon nigroviridis</name>
    <dbReference type="NCBI Taxonomy" id="99883"/>
    <lineage>
        <taxon>Eukaryota</taxon>
        <taxon>Metazoa</taxon>
        <taxon>Chordata</taxon>
        <taxon>Craniata</taxon>
        <taxon>Vertebrata</taxon>
        <taxon>Euteleostomi</taxon>
        <taxon>Actinopterygii</taxon>
        <taxon>Neopterygii</taxon>
        <taxon>Teleostei</taxon>
        <taxon>Neoteleostei</taxon>
        <taxon>Acanthomorphata</taxon>
        <taxon>Eupercaria</taxon>
        <taxon>Tetraodontiformes</taxon>
        <taxon>Tetradontoidea</taxon>
        <taxon>Tetraodontidae</taxon>
        <taxon>Tetraodon</taxon>
    </lineage>
</organism>
<dbReference type="FunFam" id="3.10.100.10:FF:000009">
    <property type="entry name" value="Aggrecan core protein"/>
    <property type="match status" value="1"/>
</dbReference>
<feature type="region of interest" description="Disordered" evidence="16">
    <location>
        <begin position="763"/>
        <end position="800"/>
    </location>
</feature>
<dbReference type="FunFam" id="2.10.70.10:FF:000003">
    <property type="entry name" value="Versican core protein"/>
    <property type="match status" value="1"/>
</dbReference>
<dbReference type="InterPro" id="IPR003006">
    <property type="entry name" value="Ig/MHC_CS"/>
</dbReference>
<evidence type="ECO:0000256" key="5">
    <source>
        <dbReference type="ARBA" id="ARBA00022723"/>
    </source>
</evidence>
<dbReference type="SUPFAM" id="SSF57535">
    <property type="entry name" value="Complement control module/SCR domain"/>
    <property type="match status" value="1"/>
</dbReference>
<dbReference type="KEGG" id="tng:GSTEN00019684G001"/>
<evidence type="ECO:0000256" key="4">
    <source>
        <dbReference type="ARBA" id="ARBA00022530"/>
    </source>
</evidence>
<evidence type="ECO:0000256" key="2">
    <source>
        <dbReference type="ARBA" id="ARBA00006838"/>
    </source>
</evidence>
<keyword evidence="9 14" id="KW-1015">Disulfide bond</keyword>
<feature type="domain" description="Link" evidence="20">
    <location>
        <begin position="531"/>
        <end position="628"/>
    </location>
</feature>
<evidence type="ECO:0000313" key="21">
    <source>
        <dbReference type="EMBL" id="CAG01055.1"/>
    </source>
</evidence>
<dbReference type="InterPro" id="IPR007110">
    <property type="entry name" value="Ig-like_dom"/>
</dbReference>
<feature type="region of interest" description="Disordered" evidence="16">
    <location>
        <begin position="640"/>
        <end position="739"/>
    </location>
</feature>
<protein>
    <recommendedName>
        <fullName evidence="12">Aggrecan core protein</fullName>
    </recommendedName>
    <alternativeName>
        <fullName evidence="13">Cartilage-specific proteoglycan core protein</fullName>
    </alternativeName>
</protein>
<evidence type="ECO:0000256" key="12">
    <source>
        <dbReference type="ARBA" id="ARBA00039399"/>
    </source>
</evidence>
<dbReference type="InterPro" id="IPR016186">
    <property type="entry name" value="C-type_lectin-like/link_sf"/>
</dbReference>
<dbReference type="GO" id="GO:0007155">
    <property type="term" value="P:cell adhesion"/>
    <property type="evidence" value="ECO:0007669"/>
    <property type="project" value="InterPro"/>
</dbReference>
<reference evidence="21" key="1">
    <citation type="journal article" date="2004" name="Nature">
        <title>Genome duplication in the teleost fish Tetraodon nigroviridis reveals the early vertebrate proto-karyotype.</title>
        <authorList>
            <person name="Jaillon O."/>
            <person name="Aury J.-M."/>
            <person name="Brunet F."/>
            <person name="Petit J.-L."/>
            <person name="Stange-Thomann N."/>
            <person name="Mauceli E."/>
            <person name="Bouneau L."/>
            <person name="Fischer C."/>
            <person name="Ozouf-Costaz C."/>
            <person name="Bernot A."/>
            <person name="Nicaud S."/>
            <person name="Jaffe D."/>
            <person name="Fisher S."/>
            <person name="Lutfalla G."/>
            <person name="Dossat C."/>
            <person name="Segurens B."/>
            <person name="Dasilva C."/>
            <person name="Salanoubat M."/>
            <person name="Levy M."/>
            <person name="Boudet N."/>
            <person name="Castellano S."/>
            <person name="Anthouard V."/>
            <person name="Jubin C."/>
            <person name="Castelli V."/>
            <person name="Katinka M."/>
            <person name="Vacherie B."/>
            <person name="Biemont C."/>
            <person name="Skalli Z."/>
            <person name="Cattolico L."/>
            <person name="Poulain J."/>
            <person name="De Berardinis V."/>
            <person name="Cruaud C."/>
            <person name="Duprat S."/>
            <person name="Brottier P."/>
            <person name="Coutanceau J.-P."/>
            <person name="Gouzy J."/>
            <person name="Parra G."/>
            <person name="Lardier G."/>
            <person name="Chapple C."/>
            <person name="McKernan K.J."/>
            <person name="McEwan P."/>
            <person name="Bosak S."/>
            <person name="Kellis M."/>
            <person name="Volff J.-N."/>
            <person name="Guigo R."/>
            <person name="Zody M.C."/>
            <person name="Mesirov J."/>
            <person name="Lindblad-Toh K."/>
            <person name="Birren B."/>
            <person name="Nusbaum C."/>
            <person name="Kahn D."/>
            <person name="Robinson-Rechavi M."/>
            <person name="Laudet V."/>
            <person name="Schachter V."/>
            <person name="Quetier F."/>
            <person name="Saurin W."/>
            <person name="Scarpelli C."/>
            <person name="Wincker P."/>
            <person name="Lander E.S."/>
            <person name="Weissenbach J."/>
            <person name="Roest Crollius H."/>
        </authorList>
    </citation>
    <scope>NUCLEOTIDE SEQUENCE [LARGE SCALE GENOMIC DNA]</scope>
</reference>
<feature type="disulfide bond" evidence="15">
    <location>
        <begin position="575"/>
        <end position="596"/>
    </location>
</feature>
<feature type="compositionally biased region" description="Gly residues" evidence="16">
    <location>
        <begin position="727"/>
        <end position="739"/>
    </location>
</feature>
<feature type="domain" description="Link" evidence="20">
    <location>
        <begin position="131"/>
        <end position="226"/>
    </location>
</feature>
<dbReference type="InterPro" id="IPR013783">
    <property type="entry name" value="Ig-like_fold"/>
</dbReference>
<dbReference type="Pfam" id="PF00084">
    <property type="entry name" value="Sushi"/>
    <property type="match status" value="1"/>
</dbReference>
<dbReference type="Gene3D" id="2.60.40.10">
    <property type="entry name" value="Immunoglobulins"/>
    <property type="match status" value="1"/>
</dbReference>
<dbReference type="GO" id="GO:0001501">
    <property type="term" value="P:skeletal system development"/>
    <property type="evidence" value="ECO:0007669"/>
    <property type="project" value="TreeGrafter"/>
</dbReference>
<dbReference type="GO" id="GO:0072534">
    <property type="term" value="C:perineuronal net"/>
    <property type="evidence" value="ECO:0007669"/>
    <property type="project" value="TreeGrafter"/>
</dbReference>
<comment type="caution">
    <text evidence="15">Lacks conserved residue(s) required for the propagation of feature annotation.</text>
</comment>
<dbReference type="SMART" id="SM00034">
    <property type="entry name" value="CLECT"/>
    <property type="match status" value="1"/>
</dbReference>
<name>Q4SE77_TETNG</name>
<keyword evidence="4" id="KW-0272">Extracellular matrix</keyword>
<dbReference type="PROSITE" id="PS00290">
    <property type="entry name" value="IG_MHC"/>
    <property type="match status" value="1"/>
</dbReference>
<dbReference type="InterPro" id="IPR018378">
    <property type="entry name" value="C-type_lectin_CS"/>
</dbReference>
<keyword evidence="6" id="KW-0732">Signal</keyword>
<dbReference type="Gene3D" id="3.10.100.10">
    <property type="entry name" value="Mannose-Binding Protein A, subunit A"/>
    <property type="match status" value="6"/>
</dbReference>
<dbReference type="SMART" id="SM00032">
    <property type="entry name" value="CCP"/>
    <property type="match status" value="1"/>
</dbReference>
<dbReference type="GO" id="GO:0010001">
    <property type="term" value="P:glial cell differentiation"/>
    <property type="evidence" value="ECO:0007669"/>
    <property type="project" value="TreeGrafter"/>
</dbReference>
<dbReference type="FunFam" id="3.10.100.10:FF:000002">
    <property type="entry name" value="Hyaluronan proteoglycan link protein 1"/>
    <property type="match status" value="2"/>
</dbReference>
<dbReference type="EMBL" id="CAAE01014625">
    <property type="protein sequence ID" value="CAG01055.1"/>
    <property type="molecule type" value="Genomic_DNA"/>
</dbReference>
<evidence type="ECO:0000259" key="18">
    <source>
        <dbReference type="PROSITE" id="PS50835"/>
    </source>
</evidence>
<feature type="compositionally biased region" description="Low complexity" evidence="16">
    <location>
        <begin position="658"/>
        <end position="671"/>
    </location>
</feature>
<dbReference type="GO" id="GO:0007417">
    <property type="term" value="P:central nervous system development"/>
    <property type="evidence" value="ECO:0007669"/>
    <property type="project" value="TreeGrafter"/>
</dbReference>
<comment type="similarity">
    <text evidence="2">Belongs to the aggrecan/versican proteoglycan family.</text>
</comment>
<evidence type="ECO:0000256" key="14">
    <source>
        <dbReference type="PROSITE-ProRule" id="PRU00302"/>
    </source>
</evidence>
<dbReference type="PANTHER" id="PTHR22804:SF42">
    <property type="entry name" value="AGGRECAN CORE PROTEIN"/>
    <property type="match status" value="1"/>
</dbReference>
<accession>Q4SE77</accession>